<name>A0A9N9AID7_9GLOM</name>
<gene>
    <name evidence="1" type="ORF">RFULGI_LOCUS3927</name>
</gene>
<accession>A0A9N9AID7</accession>
<keyword evidence="2" id="KW-1185">Reference proteome</keyword>
<proteinExistence type="predicted"/>
<dbReference type="EMBL" id="CAJVPZ010003693">
    <property type="protein sequence ID" value="CAG8534175.1"/>
    <property type="molecule type" value="Genomic_DNA"/>
</dbReference>
<dbReference type="Proteomes" id="UP000789396">
    <property type="component" value="Unassembled WGS sequence"/>
</dbReference>
<evidence type="ECO:0000313" key="1">
    <source>
        <dbReference type="EMBL" id="CAG8534175.1"/>
    </source>
</evidence>
<dbReference type="OrthoDB" id="10560138at2759"/>
<reference evidence="1" key="1">
    <citation type="submission" date="2021-06" db="EMBL/GenBank/DDBJ databases">
        <authorList>
            <person name="Kallberg Y."/>
            <person name="Tangrot J."/>
            <person name="Rosling A."/>
        </authorList>
    </citation>
    <scope>NUCLEOTIDE SEQUENCE</scope>
    <source>
        <strain evidence="1">IN212</strain>
    </source>
</reference>
<comment type="caution">
    <text evidence="1">The sequence shown here is derived from an EMBL/GenBank/DDBJ whole genome shotgun (WGS) entry which is preliminary data.</text>
</comment>
<evidence type="ECO:0000313" key="2">
    <source>
        <dbReference type="Proteomes" id="UP000789396"/>
    </source>
</evidence>
<protein>
    <submittedName>
        <fullName evidence="1">4528_t:CDS:1</fullName>
    </submittedName>
</protein>
<dbReference type="AlphaFoldDB" id="A0A9N9AID7"/>
<sequence length="109" mass="12291">MITLTYKPIYIISAFETSKEQEISIFTTHKILVIYEIQVSVLQEIQVLATQEITVSAVQEITTSEEQAPAIQKDTLIISLKKSQAIVTSISTQLQKQNNRTSRISNSYT</sequence>
<organism evidence="1 2">
    <name type="scientific">Racocetra fulgida</name>
    <dbReference type="NCBI Taxonomy" id="60492"/>
    <lineage>
        <taxon>Eukaryota</taxon>
        <taxon>Fungi</taxon>
        <taxon>Fungi incertae sedis</taxon>
        <taxon>Mucoromycota</taxon>
        <taxon>Glomeromycotina</taxon>
        <taxon>Glomeromycetes</taxon>
        <taxon>Diversisporales</taxon>
        <taxon>Gigasporaceae</taxon>
        <taxon>Racocetra</taxon>
    </lineage>
</organism>